<dbReference type="KEGG" id="bmic:BMR1_01G02246"/>
<evidence type="ECO:0000313" key="1">
    <source>
        <dbReference type="EMBL" id="SIO73366.1"/>
    </source>
</evidence>
<reference evidence="1 2" key="3">
    <citation type="journal article" date="2016" name="Sci. Rep.">
        <title>Genome-wide diversity and gene expression profiling of Babesia microti isolates identify polymorphic genes that mediate host-pathogen interactions.</title>
        <authorList>
            <person name="Silva J.C."/>
            <person name="Cornillot E."/>
            <person name="McCracken C."/>
            <person name="Usmani-Brown S."/>
            <person name="Dwivedi A."/>
            <person name="Ifeonu O.O."/>
            <person name="Crabtree J."/>
            <person name="Gotia H.T."/>
            <person name="Virji A.Z."/>
            <person name="Reynes C."/>
            <person name="Colinge J."/>
            <person name="Kumar V."/>
            <person name="Lawres L."/>
            <person name="Pazzi J.E."/>
            <person name="Pablo J.V."/>
            <person name="Hung C."/>
            <person name="Brancato J."/>
            <person name="Kumari P."/>
            <person name="Orvis J."/>
            <person name="Tretina K."/>
            <person name="Chibucos M."/>
            <person name="Ott S."/>
            <person name="Sadzewicz L."/>
            <person name="Sengamalay N."/>
            <person name="Shetty A.C."/>
            <person name="Su Q."/>
            <person name="Tallon L."/>
            <person name="Fraser C.M."/>
            <person name="Frutos R."/>
            <person name="Molina D.M."/>
            <person name="Krause P.J."/>
            <person name="Ben Mamoun C."/>
        </authorList>
    </citation>
    <scope>NUCLEOTIDE SEQUENCE [LARGE SCALE GENOMIC DNA]</scope>
    <source>
        <strain evidence="1 2">RI</strain>
    </source>
</reference>
<accession>A0A1N6LWX1</accession>
<dbReference type="Proteomes" id="UP000002899">
    <property type="component" value="Chromosome I"/>
</dbReference>
<sequence length="1644" mass="189643">MNSLNNEFKCVLMFYNELDYHLSLNLALKLLEKLDSHIVECDIYDKLNIIISRILFLQGKYKESINYVNNCSESEQSLLLRAKISSSYNCYLCKNTYYRLLFYNDKYLPQFINYCLDEVDLGLLYILSVYEPIPANKITSKLTDFVNCWDNTINLPFYKDILHNYTHLHRLVDIESYQAVNFDFQYVNDLNSIISDHYGTKTHKLSFSTENPINVIKEFTDFIVKQGLDVNVEFKLKTKFSVDLNSRPLEESKSNRGSRESFRRQKTIESTHWHTSMPLKLFNSLSKLVSHGDNPKDTFDSLYHKEDEAALQNDYNVVTLNSIVFKIFKKSDLAGFIAFKLFINLLFRYNYNGLLCTNNEVELIIALISLYKLLNQWINTTVSLFSHPLLNCIYMENSHVPSFVELLWNKFHKIDIFKFMMIIIKALSLQKIGYPLPMSEILLVCSFIVKNTLPMRSLIATELNSFVIIVHKWSELLQKRLIYNGFYYFKTPLTINNDYYFIDNSRLLDYFMRTHIPVLCLDKISPSFMDKISKLYGSRRSYNGIKCKYYIKLLRCLSHQFKLCSMEKFINDDIHQLLSVANSILDKSVHYLIVNKFIPKYGSDLLVSCLDIFNNLAILLVENQLRTHDSFNNLNWMNNKEHYSVDVRMGGISVIVISNLIFKLFILVEQFNFNHAVTNVIDQLQKMILLSALLIHYELFNLLYIKRHHISPKLDFEQSHMVTTLLSMLIISALIKSGFLVDNLINILGVLLQVDHVYRELLDDSVEMKYFSDNLQSLSFKWGFYDTTPNLFSYPTSHRVIHLPTYIISVCTSLFNTRLITSYCAELQLSETSPYTSSTNICKRLDEAKEIELDNWISISFAQTYAVNIYIGIPSPFDKVREKIKRYDKSANISFFKMDIRSCVMAVHIHRYLNGMEMIGTDLLSLNSCDYIASHDDSTLENRDLIVSLCETIDSSVITHGPDNVMFYKSLRIPYLNLLLGTKLDDPIYPFEKLLFNVNSMNITELLALSYKALTALPMSHDAIFANIILRIKKCSLSVHSFNENTCDGEVDIDQKFNIGTLHTDDNETFSNLFKLLQQEICKYSSNNRIIGYRELSNDQDMILGREFTIHRLEKCYILYIALGIIHKIFLGDQINICLLYALNILTLVSANGNVPVKGHSISNPNFVTSILSSIGRIKWNIDKILENYDTLTAISTLLLVGKLFCRVYDYLHLESMIKIAMSLYIKGLEIAANVTFMTNNAVTRGKRDENYFNDLLTLLECKTGDIYHILQYCYSKCLKLMFKHPFLAISNVEDIVRVIIDNNAKYCNMANYVAIHAIKYNNNIVSSLQVSNLLQSISANYNIVIDFDVFGYGLIKNSTNSDTQHLINSLKVLSSLLVNYINSALESVETKFIKHVNEFSTLICDYINKMPDESHIFNTTIKGSLASLGKGRWIVTGYHCISNLCNINLTIESITTILSKIAKKHYNSHYDIDKLVPINDQMTDSLELLINKCPDTLSLPLTYNHFLSKSDCENLIELINTENEDKSMFSRYTVDTATIDIKLIKNLKLLLAVITKIDIINKSKAYERLCNAFINGCQKILYCQPPIDTTQESNSVLYKFVRIEIRDGVTVFASDRWAKQQRLNSFRQATSALSSATTPPHTV</sequence>
<reference evidence="1 2" key="2">
    <citation type="journal article" date="2013" name="PLoS ONE">
        <title>Whole genome mapping and re-organization of the nuclear and mitochondrial genomes of Babesia microti isolates.</title>
        <authorList>
            <person name="Cornillot E."/>
            <person name="Dassouli A."/>
            <person name="Garg A."/>
            <person name="Pachikara N."/>
            <person name="Randazzo S."/>
            <person name="Depoix D."/>
            <person name="Carcy B."/>
            <person name="Delbecq S."/>
            <person name="Frutos R."/>
            <person name="Silva J.C."/>
            <person name="Sutton R."/>
            <person name="Krause P.J."/>
            <person name="Mamoun C.B."/>
        </authorList>
    </citation>
    <scope>NUCLEOTIDE SEQUENCE [LARGE SCALE GENOMIC DNA]</scope>
    <source>
        <strain evidence="1 2">RI</strain>
    </source>
</reference>
<organism evidence="1 2">
    <name type="scientific">Babesia microti (strain RI)</name>
    <dbReference type="NCBI Taxonomy" id="1133968"/>
    <lineage>
        <taxon>Eukaryota</taxon>
        <taxon>Sar</taxon>
        <taxon>Alveolata</taxon>
        <taxon>Apicomplexa</taxon>
        <taxon>Aconoidasida</taxon>
        <taxon>Piroplasmida</taxon>
        <taxon>Babesiidae</taxon>
        <taxon>Babesia</taxon>
    </lineage>
</organism>
<dbReference type="RefSeq" id="XP_021337467.1">
    <property type="nucleotide sequence ID" value="XM_021482876.1"/>
</dbReference>
<reference evidence="1 2" key="1">
    <citation type="journal article" date="2012" name="Nucleic Acids Res.">
        <title>Sequencing of the smallest Apicomplexan genome from the human pathogen Babesia microti.</title>
        <authorList>
            <person name="Cornillot E."/>
            <person name="Hadj-Kaddour K."/>
            <person name="Dassouli A."/>
            <person name="Noel B."/>
            <person name="Ranwez V."/>
            <person name="Vacherie B."/>
            <person name="Augagneur Y."/>
            <person name="Bres V."/>
            <person name="Duclos A."/>
            <person name="Randazzo S."/>
            <person name="Carcy B."/>
            <person name="Debierre-Grockiego F."/>
            <person name="Delbecq S."/>
            <person name="Moubri-Menage K."/>
            <person name="Shams-Eldin H."/>
            <person name="Usmani-Brown S."/>
            <person name="Bringaud F."/>
            <person name="Wincker P."/>
            <person name="Vivares C.P."/>
            <person name="Schwarz R.T."/>
            <person name="Schetters T.P."/>
            <person name="Krause P.J."/>
            <person name="Gorenflot A."/>
            <person name="Berry V."/>
            <person name="Barbe V."/>
            <person name="Ben Mamoun C."/>
        </authorList>
    </citation>
    <scope>NUCLEOTIDE SEQUENCE [LARGE SCALE GENOMIC DNA]</scope>
    <source>
        <strain evidence="1 2">RI</strain>
    </source>
</reference>
<name>A0A1N6LWX1_BABMR</name>
<keyword evidence="2" id="KW-1185">Reference proteome</keyword>
<dbReference type="EMBL" id="FO082871">
    <property type="protein sequence ID" value="SIO73366.1"/>
    <property type="molecule type" value="Genomic_DNA"/>
</dbReference>
<evidence type="ECO:0000313" key="2">
    <source>
        <dbReference type="Proteomes" id="UP000002899"/>
    </source>
</evidence>
<dbReference type="VEuPathDB" id="PiroplasmaDB:BMR1_01G02246"/>
<proteinExistence type="predicted"/>
<dbReference type="GeneID" id="24423526"/>
<gene>
    <name evidence="1" type="ORF">BMR1_01G02246</name>
</gene>
<protein>
    <submittedName>
        <fullName evidence="1">Uncharacterized protein</fullName>
    </submittedName>
</protein>